<comment type="caution">
    <text evidence="2">The sequence shown here is derived from an EMBL/GenBank/DDBJ whole genome shotgun (WGS) entry which is preliminary data.</text>
</comment>
<feature type="transmembrane region" description="Helical" evidence="1">
    <location>
        <begin position="172"/>
        <end position="191"/>
    </location>
</feature>
<feature type="transmembrane region" description="Helical" evidence="1">
    <location>
        <begin position="412"/>
        <end position="428"/>
    </location>
</feature>
<feature type="transmembrane region" description="Helical" evidence="1">
    <location>
        <begin position="346"/>
        <end position="367"/>
    </location>
</feature>
<keyword evidence="1" id="KW-1133">Transmembrane helix</keyword>
<feature type="transmembrane region" description="Helical" evidence="1">
    <location>
        <begin position="224"/>
        <end position="257"/>
    </location>
</feature>
<proteinExistence type="predicted"/>
<organism evidence="2 3">
    <name type="scientific">Cryobacterium zhongshanensis</name>
    <dbReference type="NCBI Taxonomy" id="2928153"/>
    <lineage>
        <taxon>Bacteria</taxon>
        <taxon>Bacillati</taxon>
        <taxon>Actinomycetota</taxon>
        <taxon>Actinomycetes</taxon>
        <taxon>Micrococcales</taxon>
        <taxon>Microbacteriaceae</taxon>
        <taxon>Cryobacterium</taxon>
    </lineage>
</organism>
<feature type="transmembrane region" description="Helical" evidence="1">
    <location>
        <begin position="278"/>
        <end position="297"/>
    </location>
</feature>
<feature type="transmembrane region" description="Helical" evidence="1">
    <location>
        <begin position="433"/>
        <end position="453"/>
    </location>
</feature>
<gene>
    <name evidence="2" type="ORF">MQH31_11340</name>
</gene>
<feature type="transmembrane region" description="Helical" evidence="1">
    <location>
        <begin position="119"/>
        <end position="137"/>
    </location>
</feature>
<protein>
    <submittedName>
        <fullName evidence="2">Uncharacterized protein</fullName>
    </submittedName>
</protein>
<accession>A0AA41UFR0</accession>
<feature type="transmembrane region" description="Helical" evidence="1">
    <location>
        <begin position="23"/>
        <end position="41"/>
    </location>
</feature>
<feature type="transmembrane region" description="Helical" evidence="1">
    <location>
        <begin position="149"/>
        <end position="166"/>
    </location>
</feature>
<feature type="transmembrane region" description="Helical" evidence="1">
    <location>
        <begin position="200"/>
        <end position="218"/>
    </location>
</feature>
<evidence type="ECO:0000313" key="3">
    <source>
        <dbReference type="Proteomes" id="UP001165341"/>
    </source>
</evidence>
<keyword evidence="1" id="KW-0812">Transmembrane</keyword>
<name>A0AA41UFR0_9MICO</name>
<evidence type="ECO:0000313" key="2">
    <source>
        <dbReference type="EMBL" id="MCI4658402.1"/>
    </source>
</evidence>
<reference evidence="2" key="1">
    <citation type="submission" date="2022-03" db="EMBL/GenBank/DDBJ databases">
        <title>Cryobacterium sp. nov. strain ZS14-85, isolated from Antarctic soil.</title>
        <authorList>
            <person name="Li J."/>
            <person name="Niu G."/>
        </authorList>
    </citation>
    <scope>NUCLEOTIDE SEQUENCE</scope>
    <source>
        <strain evidence="2">ZS14-85</strain>
    </source>
</reference>
<dbReference type="Proteomes" id="UP001165341">
    <property type="component" value="Unassembled WGS sequence"/>
</dbReference>
<dbReference type="RefSeq" id="WP_243012122.1">
    <property type="nucleotide sequence ID" value="NZ_JALGAR010000002.1"/>
</dbReference>
<dbReference type="AlphaFoldDB" id="A0AA41UFR0"/>
<keyword evidence="1" id="KW-0472">Membrane</keyword>
<dbReference type="EMBL" id="JALGAR010000002">
    <property type="protein sequence ID" value="MCI4658402.1"/>
    <property type="molecule type" value="Genomic_DNA"/>
</dbReference>
<keyword evidence="3" id="KW-1185">Reference proteome</keyword>
<feature type="transmembrane region" description="Helical" evidence="1">
    <location>
        <begin position="379"/>
        <end position="400"/>
    </location>
</feature>
<evidence type="ECO:0000256" key="1">
    <source>
        <dbReference type="SAM" id="Phobius"/>
    </source>
</evidence>
<sequence length="457" mass="48800">MNSEVQRQGLIPAPSSRWTVRDWLLCGLLVIASLMVGLVHVPQHDSISPIDEFVYIDYLAKVPTEGVVHRGEETGAYAREYFACHGVRMYIGPQPTLCQSSSFNDDVAFPFNGKTSADLYAPLYFGTTWVLAQPLMWVGMTDLTEAGRYTGWIWLAAALVLLYMTFRRLNVPRGLGFGLGILLAGSLPAYWSHTYISTDATALPAGALMIFLAIRYLQTRRHGWLLPLAAIVVALFKLQNLMAVAAVAVFFLLYSAANATGPAGIDASSRITAWRRSSITRLGVFTLVAAVAAQAVWTVTRSLIAVGPAPDQLVATQLGGKALLSEVFKFFPGAISGAVDPSSLGMYAIVIAGIGTSVVAAGVLGLLATSPPKSMQALLAFSVLLVALVSGPALGVANLLTSGFYFPLPARYGLALVPMFLCCAALLFSNRRWVGNAVGACGVLVFLLSFRLAETLT</sequence>